<evidence type="ECO:0000259" key="4">
    <source>
        <dbReference type="Pfam" id="PF24883"/>
    </source>
</evidence>
<dbReference type="InterPro" id="IPR050745">
    <property type="entry name" value="Multifunctional_regulatory"/>
</dbReference>
<dbReference type="Proteomes" id="UP001301769">
    <property type="component" value="Unassembled WGS sequence"/>
</dbReference>
<feature type="domain" description="Nephrocystin 3-like N-terminal" evidence="4">
    <location>
        <begin position="154"/>
        <end position="327"/>
    </location>
</feature>
<name>A0AAN7B8Q4_9PEZI</name>
<reference evidence="5" key="1">
    <citation type="journal article" date="2023" name="Mol. Phylogenet. Evol.">
        <title>Genome-scale phylogeny and comparative genomics of the fungal order Sordariales.</title>
        <authorList>
            <person name="Hensen N."/>
            <person name="Bonometti L."/>
            <person name="Westerberg I."/>
            <person name="Brannstrom I.O."/>
            <person name="Guillou S."/>
            <person name="Cros-Aarteil S."/>
            <person name="Calhoun S."/>
            <person name="Haridas S."/>
            <person name="Kuo A."/>
            <person name="Mondo S."/>
            <person name="Pangilinan J."/>
            <person name="Riley R."/>
            <person name="LaButti K."/>
            <person name="Andreopoulos B."/>
            <person name="Lipzen A."/>
            <person name="Chen C."/>
            <person name="Yan M."/>
            <person name="Daum C."/>
            <person name="Ng V."/>
            <person name="Clum A."/>
            <person name="Steindorff A."/>
            <person name="Ohm R.A."/>
            <person name="Martin F."/>
            <person name="Silar P."/>
            <person name="Natvig D.O."/>
            <person name="Lalanne C."/>
            <person name="Gautier V."/>
            <person name="Ament-Velasquez S.L."/>
            <person name="Kruys A."/>
            <person name="Hutchinson M.I."/>
            <person name="Powell A.J."/>
            <person name="Barry K."/>
            <person name="Miller A.N."/>
            <person name="Grigoriev I.V."/>
            <person name="Debuchy R."/>
            <person name="Gladieux P."/>
            <person name="Hiltunen Thoren M."/>
            <person name="Johannesson H."/>
        </authorList>
    </citation>
    <scope>NUCLEOTIDE SEQUENCE</scope>
    <source>
        <strain evidence="5">PSN293</strain>
    </source>
</reference>
<evidence type="ECO:0000256" key="1">
    <source>
        <dbReference type="ARBA" id="ARBA00022737"/>
    </source>
</evidence>
<dbReference type="Gene3D" id="1.25.40.20">
    <property type="entry name" value="Ankyrin repeat-containing domain"/>
    <property type="match status" value="1"/>
</dbReference>
<reference evidence="5" key="2">
    <citation type="submission" date="2023-05" db="EMBL/GenBank/DDBJ databases">
        <authorList>
            <consortium name="Lawrence Berkeley National Laboratory"/>
            <person name="Steindorff A."/>
            <person name="Hensen N."/>
            <person name="Bonometti L."/>
            <person name="Westerberg I."/>
            <person name="Brannstrom I.O."/>
            <person name="Guillou S."/>
            <person name="Cros-Aarteil S."/>
            <person name="Calhoun S."/>
            <person name="Haridas S."/>
            <person name="Kuo A."/>
            <person name="Mondo S."/>
            <person name="Pangilinan J."/>
            <person name="Riley R."/>
            <person name="Labutti K."/>
            <person name="Andreopoulos B."/>
            <person name="Lipzen A."/>
            <person name="Chen C."/>
            <person name="Yanf M."/>
            <person name="Daum C."/>
            <person name="Ng V."/>
            <person name="Clum A."/>
            <person name="Ohm R."/>
            <person name="Martin F."/>
            <person name="Silar P."/>
            <person name="Natvig D."/>
            <person name="Lalanne C."/>
            <person name="Gautier V."/>
            <person name="Ament-Velasquez S.L."/>
            <person name="Kruys A."/>
            <person name="Hutchinson M.I."/>
            <person name="Powell A.J."/>
            <person name="Barry K."/>
            <person name="Miller A.N."/>
            <person name="Grigoriev I.V."/>
            <person name="Debuchy R."/>
            <person name="Gladieux P."/>
            <person name="Thoren M.H."/>
            <person name="Johannesson H."/>
        </authorList>
    </citation>
    <scope>NUCLEOTIDE SEQUENCE</scope>
    <source>
        <strain evidence="5">PSN293</strain>
    </source>
</reference>
<feature type="repeat" description="ANK" evidence="3">
    <location>
        <begin position="891"/>
        <end position="923"/>
    </location>
</feature>
<dbReference type="Pfam" id="PF12796">
    <property type="entry name" value="Ank_2"/>
    <property type="match status" value="2"/>
</dbReference>
<evidence type="ECO:0000313" key="6">
    <source>
        <dbReference type="Proteomes" id="UP001301769"/>
    </source>
</evidence>
<keyword evidence="2 3" id="KW-0040">ANK repeat</keyword>
<evidence type="ECO:0000313" key="5">
    <source>
        <dbReference type="EMBL" id="KAK4214539.1"/>
    </source>
</evidence>
<dbReference type="PROSITE" id="PS50088">
    <property type="entry name" value="ANK_REPEAT"/>
    <property type="match status" value="6"/>
</dbReference>
<dbReference type="PANTHER" id="PTHR24189">
    <property type="entry name" value="MYOTROPHIN"/>
    <property type="match status" value="1"/>
</dbReference>
<dbReference type="InterPro" id="IPR027417">
    <property type="entry name" value="P-loop_NTPase"/>
</dbReference>
<proteinExistence type="predicted"/>
<dbReference type="Gene3D" id="3.40.50.300">
    <property type="entry name" value="P-loop containing nucleotide triphosphate hydrolases"/>
    <property type="match status" value="1"/>
</dbReference>
<gene>
    <name evidence="5" type="ORF">QBC37DRAFT_148617</name>
</gene>
<dbReference type="InterPro" id="IPR002110">
    <property type="entry name" value="Ankyrin_rpt"/>
</dbReference>
<sequence length="1022" mass="115474">MGKYVVGPKCDGKLKTSLDALEAAKELFMFALQVDNQAILLKIQEFLHRFTDDWRLFQDETSTNFKRIHVSTEETGREIKRFRQDSAAFQSNATDRLARLEENVSKMASTLPVQATATLSSLPEEQKQNPFLESLKFNQIDSRQSSIRNAHTKTCKWVLDNLKYKDWLDSGKLSKHCGFIWFQGKPGAGKSTLMKFLLFQAKTTMKNTTIISFFFNARGGDLEKSTTGMYRSLLYQLLKQQPQLQEVLESTVRATFNNDEYEWSLEPLKAVTQVVIRHLSQASLVCFIDALDECDEDEIRDMISFFPSLGELATSMKIEFRVCFSSRDYPQIKFMKGLNLRLDREKGHAQDIITYMDSVLNIGNSSLAQIVRRELQRKAQGVFMWAVLVVGILNKEYDHGNVPELWNRLQDIPDDLHELFRRILNRDDERKDRLLLCVKWVLFTREPLKPEQLYFAIFSESQPEMLCKWDPDEVTLAIIERFLISSSKGLVEVTQSIRPTVQFIHESVKDFLLKSNGLQELWPDLGSDFEVKSHNDLKKCCLNQLRVDVIELLGIKHPFPPVLSREGEELRQSTKKIFPFLEYAIPGVLYHTNLAEAGGISQTDFLEDFKFQLTNWVLLKNLLEEGRFYRYGPEVSLLYILAELNCAALIQAYSFKQSCFEVEDSQYGSPLLAAFATQSKGAVSALLEAEVQSQPGNELLQNLARKYFCLERNCIPLTSHFEFAVYKSTLCVAAAAGDLGILEFILSSGEHDIEFRSRDGNTAVMLAAESGHKAAVELLIKKGANMELSDDFQRTPLLHAAIQGHDEIDKVLLAMGADLEAKDGHGSTSLIAASRWGNETTCKLLLDQGPDIEARDKEGRTALMCASEKGFESIVMMLLEKGASIEAKDTPGRTPLMIASMEGMETVVRTLLENGADTEAQDMRGRTALMLGMHYWYVSGQSACKYTMELLLLENGANIEAKGSDGITSLVYASRNGREGAVKVLLDNGARIDTRDLSQYMPAEGSWDGAYQRILKEAKKLR</sequence>
<protein>
    <recommendedName>
        <fullName evidence="4">Nephrocystin 3-like N-terminal domain-containing protein</fullName>
    </recommendedName>
</protein>
<feature type="repeat" description="ANK" evidence="3">
    <location>
        <begin position="965"/>
        <end position="997"/>
    </location>
</feature>
<dbReference type="EMBL" id="MU858092">
    <property type="protein sequence ID" value="KAK4214539.1"/>
    <property type="molecule type" value="Genomic_DNA"/>
</dbReference>
<feature type="repeat" description="ANK" evidence="3">
    <location>
        <begin position="858"/>
        <end position="890"/>
    </location>
</feature>
<dbReference type="SUPFAM" id="SSF52540">
    <property type="entry name" value="P-loop containing nucleoside triphosphate hydrolases"/>
    <property type="match status" value="1"/>
</dbReference>
<evidence type="ECO:0000256" key="2">
    <source>
        <dbReference type="ARBA" id="ARBA00023043"/>
    </source>
</evidence>
<dbReference type="AlphaFoldDB" id="A0AAN7B8Q4"/>
<keyword evidence="1" id="KW-0677">Repeat</keyword>
<accession>A0AAN7B8Q4</accession>
<dbReference type="SMART" id="SM00248">
    <property type="entry name" value="ANK"/>
    <property type="match status" value="8"/>
</dbReference>
<evidence type="ECO:0000256" key="3">
    <source>
        <dbReference type="PROSITE-ProRule" id="PRU00023"/>
    </source>
</evidence>
<dbReference type="PROSITE" id="PS50297">
    <property type="entry name" value="ANK_REP_REGION"/>
    <property type="match status" value="6"/>
</dbReference>
<feature type="repeat" description="ANK" evidence="3">
    <location>
        <begin position="759"/>
        <end position="791"/>
    </location>
</feature>
<dbReference type="PANTHER" id="PTHR24189:SF50">
    <property type="entry name" value="ANKYRIN REPEAT AND SOCS BOX PROTEIN 2"/>
    <property type="match status" value="1"/>
</dbReference>
<dbReference type="SUPFAM" id="SSF48403">
    <property type="entry name" value="Ankyrin repeat"/>
    <property type="match status" value="1"/>
</dbReference>
<dbReference type="Pfam" id="PF24883">
    <property type="entry name" value="NPHP3_N"/>
    <property type="match status" value="1"/>
</dbReference>
<keyword evidence="6" id="KW-1185">Reference proteome</keyword>
<feature type="repeat" description="ANK" evidence="3">
    <location>
        <begin position="792"/>
        <end position="824"/>
    </location>
</feature>
<dbReference type="InterPro" id="IPR056884">
    <property type="entry name" value="NPHP3-like_N"/>
</dbReference>
<dbReference type="InterPro" id="IPR036770">
    <property type="entry name" value="Ankyrin_rpt-contain_sf"/>
</dbReference>
<organism evidence="5 6">
    <name type="scientific">Rhypophila decipiens</name>
    <dbReference type="NCBI Taxonomy" id="261697"/>
    <lineage>
        <taxon>Eukaryota</taxon>
        <taxon>Fungi</taxon>
        <taxon>Dikarya</taxon>
        <taxon>Ascomycota</taxon>
        <taxon>Pezizomycotina</taxon>
        <taxon>Sordariomycetes</taxon>
        <taxon>Sordariomycetidae</taxon>
        <taxon>Sordariales</taxon>
        <taxon>Naviculisporaceae</taxon>
        <taxon>Rhypophila</taxon>
    </lineage>
</organism>
<feature type="repeat" description="ANK" evidence="3">
    <location>
        <begin position="825"/>
        <end position="857"/>
    </location>
</feature>
<comment type="caution">
    <text evidence="5">The sequence shown here is derived from an EMBL/GenBank/DDBJ whole genome shotgun (WGS) entry which is preliminary data.</text>
</comment>